<sequence length="189" mass="20039">TETQLMNQFFSAFRMNSGQSIAGSTIMPYGDGMPCTFNPADDVPAKEQITSLEDIQDLWGGGGSSTGVTFPNGSRAVVTGATWLPAVEGNEWMTLLLLGNFGFKEGVNPASVVIANSNAYTGQGLQYADTGLDDLVYAELHDITSFDAADGQPTLPPLLMQNPQVQASMALLANDTCSVHYPSTTHVVQ</sequence>
<feature type="non-terminal residue" evidence="1">
    <location>
        <position position="1"/>
    </location>
</feature>
<protein>
    <recommendedName>
        <fullName evidence="3">Subtilisin</fullName>
    </recommendedName>
</protein>
<name>A0ABP0QAU4_9DINO</name>
<feature type="non-terminal residue" evidence="1">
    <location>
        <position position="189"/>
    </location>
</feature>
<keyword evidence="2" id="KW-1185">Reference proteome</keyword>
<dbReference type="EMBL" id="CAXAMN010024140">
    <property type="protein sequence ID" value="CAK9084127.1"/>
    <property type="molecule type" value="Genomic_DNA"/>
</dbReference>
<evidence type="ECO:0000313" key="1">
    <source>
        <dbReference type="EMBL" id="CAK9084127.1"/>
    </source>
</evidence>
<gene>
    <name evidence="1" type="ORF">CCMP2556_LOCUS40950</name>
</gene>
<reference evidence="1 2" key="1">
    <citation type="submission" date="2024-02" db="EMBL/GenBank/DDBJ databases">
        <authorList>
            <person name="Chen Y."/>
            <person name="Shah S."/>
            <person name="Dougan E. K."/>
            <person name="Thang M."/>
            <person name="Chan C."/>
        </authorList>
    </citation>
    <scope>NUCLEOTIDE SEQUENCE [LARGE SCALE GENOMIC DNA]</scope>
</reference>
<dbReference type="Proteomes" id="UP001642484">
    <property type="component" value="Unassembled WGS sequence"/>
</dbReference>
<evidence type="ECO:0008006" key="3">
    <source>
        <dbReference type="Google" id="ProtNLM"/>
    </source>
</evidence>
<evidence type="ECO:0000313" key="2">
    <source>
        <dbReference type="Proteomes" id="UP001642484"/>
    </source>
</evidence>
<proteinExistence type="predicted"/>
<organism evidence="1 2">
    <name type="scientific">Durusdinium trenchii</name>
    <dbReference type="NCBI Taxonomy" id="1381693"/>
    <lineage>
        <taxon>Eukaryota</taxon>
        <taxon>Sar</taxon>
        <taxon>Alveolata</taxon>
        <taxon>Dinophyceae</taxon>
        <taxon>Suessiales</taxon>
        <taxon>Symbiodiniaceae</taxon>
        <taxon>Durusdinium</taxon>
    </lineage>
</organism>
<accession>A0ABP0QAU4</accession>
<comment type="caution">
    <text evidence="1">The sequence shown here is derived from an EMBL/GenBank/DDBJ whole genome shotgun (WGS) entry which is preliminary data.</text>
</comment>